<dbReference type="Proteomes" id="UP000285523">
    <property type="component" value="Unassembled WGS sequence"/>
</dbReference>
<gene>
    <name evidence="1" type="ORF">D4Q52_08525</name>
</gene>
<dbReference type="AlphaFoldDB" id="A0A418VIA3"/>
<dbReference type="InterPro" id="IPR029058">
    <property type="entry name" value="AB_hydrolase_fold"/>
</dbReference>
<evidence type="ECO:0008006" key="3">
    <source>
        <dbReference type="Google" id="ProtNLM"/>
    </source>
</evidence>
<dbReference type="Gene3D" id="3.40.50.1820">
    <property type="entry name" value="alpha/beta hydrolase"/>
    <property type="match status" value="1"/>
</dbReference>
<evidence type="ECO:0000313" key="1">
    <source>
        <dbReference type="EMBL" id="RJF75791.1"/>
    </source>
</evidence>
<dbReference type="OrthoDB" id="217645at2"/>
<reference evidence="1 2" key="1">
    <citation type="submission" date="2018-09" db="EMBL/GenBank/DDBJ databases">
        <title>Draft genome sequence of Rhodopseudomonas palustris 2.1.18.</title>
        <authorList>
            <person name="Robertson S.L."/>
            <person name="Meyer T.E."/>
            <person name="Kyndt J.A."/>
        </authorList>
    </citation>
    <scope>NUCLEOTIDE SEQUENCE [LARGE SCALE GENOMIC DNA]</scope>
    <source>
        <strain evidence="1 2">2.1.18</strain>
    </source>
</reference>
<sequence length="255" mass="27180">MLELLLCNTPGPDQPGKAERISAFLTRFGPPARVVTVSWREDAELQAYYLPPGSAEPTGTPGIICIGETRSKEALFRLMARPSRARGLALLCADLGDPAAPTLRRSIRPETCISALIDHLADEPGIDPARIAVMGDGSASSLVARGVAFDGRAAAAVCDGGLWERWASSHSWPSPMPLDDVAPPFGLAMPCPTLIPLRRAKDIDPAHAQELLVSRLPRVSGDAGGKLVDLGGAKSRVQVGSILDWVRDRLRERIG</sequence>
<proteinExistence type="predicted"/>
<comment type="caution">
    <text evidence="1">The sequence shown here is derived from an EMBL/GenBank/DDBJ whole genome shotgun (WGS) entry which is preliminary data.</text>
</comment>
<name>A0A418VIA3_RHOPL</name>
<organism evidence="1 2">
    <name type="scientific">Rhodopseudomonas palustris</name>
    <dbReference type="NCBI Taxonomy" id="1076"/>
    <lineage>
        <taxon>Bacteria</taxon>
        <taxon>Pseudomonadati</taxon>
        <taxon>Pseudomonadota</taxon>
        <taxon>Alphaproteobacteria</taxon>
        <taxon>Hyphomicrobiales</taxon>
        <taxon>Nitrobacteraceae</taxon>
        <taxon>Rhodopseudomonas</taxon>
    </lineage>
</organism>
<dbReference type="SUPFAM" id="SSF53474">
    <property type="entry name" value="alpha/beta-Hydrolases"/>
    <property type="match status" value="1"/>
</dbReference>
<accession>A0A418VIA3</accession>
<dbReference type="RefSeq" id="WP_119856120.1">
    <property type="nucleotide sequence ID" value="NZ_QYYD01000007.1"/>
</dbReference>
<protein>
    <recommendedName>
        <fullName evidence="3">Alpha/beta hydrolase</fullName>
    </recommendedName>
</protein>
<evidence type="ECO:0000313" key="2">
    <source>
        <dbReference type="Proteomes" id="UP000285523"/>
    </source>
</evidence>
<dbReference type="EMBL" id="QYYD01000007">
    <property type="protein sequence ID" value="RJF75791.1"/>
    <property type="molecule type" value="Genomic_DNA"/>
</dbReference>